<protein>
    <submittedName>
        <fullName evidence="2">Uncharacterized protein</fullName>
    </submittedName>
</protein>
<accession>A0A2T2MZ75</accession>
<sequence>MAHTTPISPPFPESSALSKHRLASVTNPTQPVSIQTPQPQPDDQQDLVLLHVPGEFSVDLDPASVNAFLISELATQVLDELYHHLWFVARRSGSSIDSLHRQTIKGRVVVATEDAGLHLVWHRDKIYIKPMPLCLLNHDFWDMFLSAPENNKSLKHGTLITPEPFHTPTFDRKAAVGFMRSYSLLVRHHVDFVLAR</sequence>
<evidence type="ECO:0000313" key="3">
    <source>
        <dbReference type="Proteomes" id="UP000240883"/>
    </source>
</evidence>
<dbReference type="Proteomes" id="UP000240883">
    <property type="component" value="Unassembled WGS sequence"/>
</dbReference>
<evidence type="ECO:0000313" key="2">
    <source>
        <dbReference type="EMBL" id="PSN58522.1"/>
    </source>
</evidence>
<dbReference type="EMBL" id="KZ678347">
    <property type="protein sequence ID" value="PSN58522.1"/>
    <property type="molecule type" value="Genomic_DNA"/>
</dbReference>
<organism evidence="2 3">
    <name type="scientific">Corynespora cassiicola Philippines</name>
    <dbReference type="NCBI Taxonomy" id="1448308"/>
    <lineage>
        <taxon>Eukaryota</taxon>
        <taxon>Fungi</taxon>
        <taxon>Dikarya</taxon>
        <taxon>Ascomycota</taxon>
        <taxon>Pezizomycotina</taxon>
        <taxon>Dothideomycetes</taxon>
        <taxon>Pleosporomycetidae</taxon>
        <taxon>Pleosporales</taxon>
        <taxon>Corynesporascaceae</taxon>
        <taxon>Corynespora</taxon>
    </lineage>
</organism>
<dbReference type="PANTHER" id="PTHR34414">
    <property type="entry name" value="HET DOMAIN-CONTAINING PROTEIN-RELATED"/>
    <property type="match status" value="1"/>
</dbReference>
<feature type="non-terminal residue" evidence="2">
    <location>
        <position position="196"/>
    </location>
</feature>
<dbReference type="Pfam" id="PF20246">
    <property type="entry name" value="DUF6601"/>
    <property type="match status" value="1"/>
</dbReference>
<dbReference type="PANTHER" id="PTHR34414:SF1">
    <property type="entry name" value="SUBTILISIN-LIKE SERINE PROTEASE"/>
    <property type="match status" value="1"/>
</dbReference>
<evidence type="ECO:0000256" key="1">
    <source>
        <dbReference type="SAM" id="MobiDB-lite"/>
    </source>
</evidence>
<dbReference type="InterPro" id="IPR046536">
    <property type="entry name" value="DUF6601"/>
</dbReference>
<reference evidence="2 3" key="1">
    <citation type="journal article" date="2018" name="Front. Microbiol.">
        <title>Genome-Wide Analysis of Corynespora cassiicola Leaf Fall Disease Putative Effectors.</title>
        <authorList>
            <person name="Lopez D."/>
            <person name="Ribeiro S."/>
            <person name="Label P."/>
            <person name="Fumanal B."/>
            <person name="Venisse J.S."/>
            <person name="Kohler A."/>
            <person name="de Oliveira R.R."/>
            <person name="Labutti K."/>
            <person name="Lipzen A."/>
            <person name="Lail K."/>
            <person name="Bauer D."/>
            <person name="Ohm R.A."/>
            <person name="Barry K.W."/>
            <person name="Spatafora J."/>
            <person name="Grigoriev I.V."/>
            <person name="Martin F.M."/>
            <person name="Pujade-Renaud V."/>
        </authorList>
    </citation>
    <scope>NUCLEOTIDE SEQUENCE [LARGE SCALE GENOMIC DNA]</scope>
    <source>
        <strain evidence="2 3">Philippines</strain>
    </source>
</reference>
<dbReference type="AlphaFoldDB" id="A0A2T2MZ75"/>
<proteinExistence type="predicted"/>
<keyword evidence="3" id="KW-1185">Reference proteome</keyword>
<gene>
    <name evidence="2" type="ORF">BS50DRAFT_210212</name>
</gene>
<feature type="region of interest" description="Disordered" evidence="1">
    <location>
        <begin position="1"/>
        <end position="20"/>
    </location>
</feature>
<dbReference type="OrthoDB" id="5086500at2759"/>
<name>A0A2T2MZ75_CORCC</name>